<keyword evidence="2" id="KW-1185">Reference proteome</keyword>
<accession>V6S185</accession>
<organism evidence="1 2">
    <name type="scientific">Flavobacterium cauense R2A-7</name>
    <dbReference type="NCBI Taxonomy" id="1341154"/>
    <lineage>
        <taxon>Bacteria</taxon>
        <taxon>Pseudomonadati</taxon>
        <taxon>Bacteroidota</taxon>
        <taxon>Flavobacteriia</taxon>
        <taxon>Flavobacteriales</taxon>
        <taxon>Flavobacteriaceae</taxon>
        <taxon>Flavobacterium</taxon>
    </lineage>
</organism>
<dbReference type="OrthoDB" id="1342114at2"/>
<reference evidence="1 2" key="1">
    <citation type="journal article" date="2015" name="Stand. Genomic Sci.">
        <title>Genomic Encyclopedia of Bacterial and Archaeal Type Strains, Phase III: the genomes of soil and plant-associated and newly described type strains.</title>
        <authorList>
            <person name="Whitman W.B."/>
            <person name="Woyke T."/>
            <person name="Klenk H.P."/>
            <person name="Zhou Y."/>
            <person name="Lilburn T.G."/>
            <person name="Beck B.J."/>
            <person name="De Vos P."/>
            <person name="Vandamme P."/>
            <person name="Eisen J.A."/>
            <person name="Garrity G."/>
            <person name="Hugenholtz P."/>
            <person name="Kyrpides N.C."/>
        </authorList>
    </citation>
    <scope>NUCLEOTIDE SEQUENCE [LARGE SCALE GENOMIC DNA]</scope>
    <source>
        <strain evidence="1 2">CGMCC 1.7270</strain>
    </source>
</reference>
<dbReference type="STRING" id="1341154.FCR2A7T_14420"/>
<evidence type="ECO:0000313" key="1">
    <source>
        <dbReference type="EMBL" id="TWI14828.1"/>
    </source>
</evidence>
<dbReference type="EMBL" id="VLKQ01000002">
    <property type="protein sequence ID" value="TWI14828.1"/>
    <property type="molecule type" value="Genomic_DNA"/>
</dbReference>
<sequence length="312" mass="37546">MMNISIRFLLLFFLFSTSVVISQNYRDKVIYETVYPSFQKARMDTEYYQKAKEAILGLEAQYGYETDLKLTLLEYSYRHKDITFFKEQLEILVEKYGYTISFMKGGELYYDAIFTGELSSWFKPMYLKKHFIWLEHNFDKQFDQRKLYDMELKSQAVHSFASKIMEIKSLDSFQIEAVNAKLNEFKFSNSTTLYGICRKFDFFPSVKNFAVIHSFYNMGLYQNLEIKENIERTWLLFEPYIKKAYLKNDIDYGEYRNYDAFCIKHFGFQKYGLITKESLPLFLRNKDYDEFSAIPIENAFFAEKMKREFGWK</sequence>
<dbReference type="AlphaFoldDB" id="V6S185"/>
<name>V6S185_9FLAO</name>
<dbReference type="RefSeq" id="WP_023570581.1">
    <property type="nucleotide sequence ID" value="NZ_AVBI01000014.1"/>
</dbReference>
<dbReference type="Proteomes" id="UP000319848">
    <property type="component" value="Unassembled WGS sequence"/>
</dbReference>
<evidence type="ECO:0000313" key="2">
    <source>
        <dbReference type="Proteomes" id="UP000319848"/>
    </source>
</evidence>
<protein>
    <submittedName>
        <fullName evidence="1">Uncharacterized protein</fullName>
    </submittedName>
</protein>
<gene>
    <name evidence="1" type="ORF">IP98_00805</name>
</gene>
<proteinExistence type="predicted"/>
<comment type="caution">
    <text evidence="1">The sequence shown here is derived from an EMBL/GenBank/DDBJ whole genome shotgun (WGS) entry which is preliminary data.</text>
</comment>